<dbReference type="PROSITE" id="PS51883">
    <property type="entry name" value="OBG"/>
    <property type="match status" value="1"/>
</dbReference>
<keyword evidence="2" id="KW-0342">GTP-binding</keyword>
<dbReference type="OrthoDB" id="347018at2759"/>
<evidence type="ECO:0000256" key="1">
    <source>
        <dbReference type="ARBA" id="ARBA00022741"/>
    </source>
</evidence>
<dbReference type="InterPro" id="IPR027417">
    <property type="entry name" value="P-loop_NTPase"/>
</dbReference>
<gene>
    <name evidence="5" type="ORF">CANVERA_P0321</name>
</gene>
<dbReference type="Gene3D" id="2.70.210.12">
    <property type="entry name" value="GTP1/OBG domain"/>
    <property type="match status" value="1"/>
</dbReference>
<dbReference type="InterPro" id="IPR045086">
    <property type="entry name" value="OBG_GTPase"/>
</dbReference>
<dbReference type="GO" id="GO:0005739">
    <property type="term" value="C:mitochondrion"/>
    <property type="evidence" value="ECO:0007669"/>
    <property type="project" value="TreeGrafter"/>
</dbReference>
<proteinExistence type="predicted"/>
<dbReference type="CDD" id="cd01898">
    <property type="entry name" value="Obg"/>
    <property type="match status" value="1"/>
</dbReference>
<organism evidence="5 6">
    <name type="scientific">Candida verbasci</name>
    <dbReference type="NCBI Taxonomy" id="1227364"/>
    <lineage>
        <taxon>Eukaryota</taxon>
        <taxon>Fungi</taxon>
        <taxon>Dikarya</taxon>
        <taxon>Ascomycota</taxon>
        <taxon>Saccharomycotina</taxon>
        <taxon>Pichiomycetes</taxon>
        <taxon>Debaryomycetaceae</taxon>
        <taxon>Candida/Lodderomyces clade</taxon>
        <taxon>Candida</taxon>
    </lineage>
</organism>
<dbReference type="InterPro" id="IPR006073">
    <property type="entry name" value="GTP-bd"/>
</dbReference>
<evidence type="ECO:0000313" key="5">
    <source>
        <dbReference type="EMBL" id="CAI5755805.1"/>
    </source>
</evidence>
<dbReference type="SUPFAM" id="SSF52540">
    <property type="entry name" value="P-loop containing nucleoside triphosphate hydrolases"/>
    <property type="match status" value="1"/>
</dbReference>
<dbReference type="NCBIfam" id="TIGR00231">
    <property type="entry name" value="small_GTP"/>
    <property type="match status" value="1"/>
</dbReference>
<sequence>MKNSLIRTFYKTSKLLNVPQNELFNYKLHTEKPEFPSSTVKPKTLTTLQDDQVLKLNEIIPSDRFGLSHNYISIMDYFYGNLHHSHHVFYSSLINERMKRAFKVEKKKFIDLKIIKCTTGNGGNGSISFFTDTFKSFGPPDGGDGGNGGDIYINVLDKNKNLNSLHYLKRSYVAGNGESGKSGQLDGKNGQDLIIDVPLGTIIRWIPEPTKIKPILSAREGDSLDDLYLEFYMDNESNIQLKRDGGYEPGEGWIFKQNPKEYYLERDFFNDLNKKITEYDLDLQSEEEFNDRLPIAGLDCNQTTEKPILLLKGGKGGLGNMHFLTPDVKNPRFCKIGRKGITVNFLLELKLIANLGLVGLPNAGKSSLLKSISRANPRVGHWEFTTLQPTIGTIQPNSLRDDSFTVADIPGIIKGASENKGMGLDFLRHIERSGGLVFVISLENKDPSKDLKILIDEVGEKRMNGKKVLVVATKADLSEHGDNYKVLKKYVEDNFNDWKIVPVCAANGENIDKCIKLMSEIAKMEDKSMNT</sequence>
<comment type="caution">
    <text evidence="5">The sequence shown here is derived from an EMBL/GenBank/DDBJ whole genome shotgun (WGS) entry which is preliminary data.</text>
</comment>
<dbReference type="InterPro" id="IPR006169">
    <property type="entry name" value="GTP1_OBG_dom"/>
</dbReference>
<dbReference type="Gene3D" id="3.40.50.300">
    <property type="entry name" value="P-loop containing nucleotide triphosphate hydrolases"/>
    <property type="match status" value="1"/>
</dbReference>
<dbReference type="AlphaFoldDB" id="A0A9W4X8A8"/>
<dbReference type="Proteomes" id="UP001152885">
    <property type="component" value="Unassembled WGS sequence"/>
</dbReference>
<dbReference type="GO" id="GO:0003924">
    <property type="term" value="F:GTPase activity"/>
    <property type="evidence" value="ECO:0007669"/>
    <property type="project" value="InterPro"/>
</dbReference>
<evidence type="ECO:0008006" key="7">
    <source>
        <dbReference type="Google" id="ProtNLM"/>
    </source>
</evidence>
<feature type="domain" description="OBG-type G" evidence="3">
    <location>
        <begin position="353"/>
        <end position="523"/>
    </location>
</feature>
<dbReference type="InterPro" id="IPR005225">
    <property type="entry name" value="Small_GTP-bd"/>
</dbReference>
<dbReference type="GO" id="GO:0042254">
    <property type="term" value="P:ribosome biogenesis"/>
    <property type="evidence" value="ECO:0007669"/>
    <property type="project" value="UniProtKB-UniRule"/>
</dbReference>
<dbReference type="PRINTS" id="PR00326">
    <property type="entry name" value="GTP1OBG"/>
</dbReference>
<feature type="domain" description="Obg" evidence="4">
    <location>
        <begin position="107"/>
        <end position="352"/>
    </location>
</feature>
<dbReference type="Pfam" id="PF01926">
    <property type="entry name" value="MMR_HSR1"/>
    <property type="match status" value="1"/>
</dbReference>
<dbReference type="PROSITE" id="PS51710">
    <property type="entry name" value="G_OBG"/>
    <property type="match status" value="1"/>
</dbReference>
<evidence type="ECO:0000259" key="4">
    <source>
        <dbReference type="PROSITE" id="PS51883"/>
    </source>
</evidence>
<dbReference type="PANTHER" id="PTHR11702:SF31">
    <property type="entry name" value="MITOCHONDRIAL RIBOSOME-ASSOCIATED GTPASE 2"/>
    <property type="match status" value="1"/>
</dbReference>
<dbReference type="InterPro" id="IPR031167">
    <property type="entry name" value="G_OBG"/>
</dbReference>
<protein>
    <recommendedName>
        <fullName evidence="7">GTPase MTG2, mitochondrial</fullName>
    </recommendedName>
</protein>
<dbReference type="PANTHER" id="PTHR11702">
    <property type="entry name" value="DEVELOPMENTALLY REGULATED GTP-BINDING PROTEIN-RELATED"/>
    <property type="match status" value="1"/>
</dbReference>
<keyword evidence="6" id="KW-1185">Reference proteome</keyword>
<dbReference type="SUPFAM" id="SSF82051">
    <property type="entry name" value="Obg GTP-binding protein N-terminal domain"/>
    <property type="match status" value="1"/>
</dbReference>
<keyword evidence="1" id="KW-0547">Nucleotide-binding</keyword>
<reference evidence="5" key="1">
    <citation type="submission" date="2022-12" db="EMBL/GenBank/DDBJ databases">
        <authorList>
            <person name="Brejova B."/>
        </authorList>
    </citation>
    <scope>NUCLEOTIDE SEQUENCE</scope>
</reference>
<dbReference type="GO" id="GO:0005525">
    <property type="term" value="F:GTP binding"/>
    <property type="evidence" value="ECO:0007669"/>
    <property type="project" value="UniProtKB-KW"/>
</dbReference>
<dbReference type="EMBL" id="CANTUO010000001">
    <property type="protein sequence ID" value="CAI5755805.1"/>
    <property type="molecule type" value="Genomic_DNA"/>
</dbReference>
<evidence type="ECO:0000256" key="2">
    <source>
        <dbReference type="ARBA" id="ARBA00023134"/>
    </source>
</evidence>
<name>A0A9W4X8A8_9ASCO</name>
<dbReference type="InterPro" id="IPR036726">
    <property type="entry name" value="GTP1_OBG_dom_sf"/>
</dbReference>
<evidence type="ECO:0000313" key="6">
    <source>
        <dbReference type="Proteomes" id="UP001152885"/>
    </source>
</evidence>
<evidence type="ECO:0000259" key="3">
    <source>
        <dbReference type="PROSITE" id="PS51710"/>
    </source>
</evidence>
<accession>A0A9W4X8A8</accession>
<dbReference type="Pfam" id="PF01018">
    <property type="entry name" value="GTP1_OBG"/>
    <property type="match status" value="2"/>
</dbReference>